<dbReference type="SUPFAM" id="SSF55979">
    <property type="entry name" value="DNA clamp"/>
    <property type="match status" value="1"/>
</dbReference>
<evidence type="ECO:0000256" key="11">
    <source>
        <dbReference type="ARBA" id="ARBA00033276"/>
    </source>
</evidence>
<evidence type="ECO:0000256" key="7">
    <source>
        <dbReference type="ARBA" id="ARBA00022705"/>
    </source>
</evidence>
<proteinExistence type="inferred from homology"/>
<evidence type="ECO:0000259" key="12">
    <source>
        <dbReference type="Pfam" id="PF00712"/>
    </source>
</evidence>
<keyword evidence="4" id="KW-0963">Cytoplasm</keyword>
<dbReference type="Gene3D" id="3.10.150.10">
    <property type="entry name" value="DNA Polymerase III, subunit A, domain 2"/>
    <property type="match status" value="1"/>
</dbReference>
<evidence type="ECO:0000256" key="2">
    <source>
        <dbReference type="ARBA" id="ARBA00010752"/>
    </source>
</evidence>
<evidence type="ECO:0000256" key="1">
    <source>
        <dbReference type="ARBA" id="ARBA00004496"/>
    </source>
</evidence>
<evidence type="ECO:0000256" key="8">
    <source>
        <dbReference type="ARBA" id="ARBA00022932"/>
    </source>
</evidence>
<dbReference type="InterPro" id="IPR046938">
    <property type="entry name" value="DNA_clamp_sf"/>
</dbReference>
<keyword evidence="8" id="KW-0239">DNA-directed DNA polymerase</keyword>
<dbReference type="GO" id="GO:0008408">
    <property type="term" value="F:3'-5' exonuclease activity"/>
    <property type="evidence" value="ECO:0007669"/>
    <property type="project" value="InterPro"/>
</dbReference>
<protein>
    <recommendedName>
        <fullName evidence="3">Beta sliding clamp</fullName>
    </recommendedName>
    <alternativeName>
        <fullName evidence="11">Beta-clamp processivity factor</fullName>
    </alternativeName>
    <alternativeName>
        <fullName evidence="10">DNA polymerase III beta sliding clamp subunit</fullName>
    </alternativeName>
</protein>
<comment type="subcellular location">
    <subcellularLocation>
        <location evidence="1">Cytoplasm</location>
    </subcellularLocation>
</comment>
<keyword evidence="9" id="KW-0238">DNA-binding</keyword>
<comment type="caution">
    <text evidence="13">The sequence shown here is derived from an EMBL/GenBank/DDBJ whole genome shotgun (WGS) entry which is preliminary data.</text>
</comment>
<dbReference type="GO" id="GO:0003887">
    <property type="term" value="F:DNA-directed DNA polymerase activity"/>
    <property type="evidence" value="ECO:0007669"/>
    <property type="project" value="UniProtKB-KW"/>
</dbReference>
<keyword evidence="6" id="KW-0548">Nucleotidyltransferase</keyword>
<name>A0A7C3AQP7_9BACT</name>
<feature type="domain" description="DNA polymerase III beta sliding clamp N-terminal" evidence="12">
    <location>
        <begin position="4"/>
        <end position="71"/>
    </location>
</feature>
<dbReference type="GO" id="GO:0003677">
    <property type="term" value="F:DNA binding"/>
    <property type="evidence" value="ECO:0007669"/>
    <property type="project" value="UniProtKB-KW"/>
</dbReference>
<organism evidence="13">
    <name type="scientific">Thermorudis sp</name>
    <dbReference type="NCBI Taxonomy" id="1969470"/>
    <lineage>
        <taxon>Bacteria</taxon>
        <taxon>Pseudomonadati</taxon>
        <taxon>Thermomicrobiota</taxon>
        <taxon>Thermomicrobia</taxon>
        <taxon>Thermomicrobia incertae sedis</taxon>
        <taxon>Thermorudis</taxon>
    </lineage>
</organism>
<evidence type="ECO:0000256" key="5">
    <source>
        <dbReference type="ARBA" id="ARBA00022679"/>
    </source>
</evidence>
<keyword evidence="5" id="KW-0808">Transferase</keyword>
<evidence type="ECO:0000256" key="3">
    <source>
        <dbReference type="ARBA" id="ARBA00021035"/>
    </source>
</evidence>
<keyword evidence="7" id="KW-0235">DNA replication</keyword>
<dbReference type="GO" id="GO:0006271">
    <property type="term" value="P:DNA strand elongation involved in DNA replication"/>
    <property type="evidence" value="ECO:0007669"/>
    <property type="project" value="TreeGrafter"/>
</dbReference>
<accession>A0A7C3AQP7</accession>
<evidence type="ECO:0000256" key="10">
    <source>
        <dbReference type="ARBA" id="ARBA00030988"/>
    </source>
</evidence>
<dbReference type="GO" id="GO:0009360">
    <property type="term" value="C:DNA polymerase III complex"/>
    <property type="evidence" value="ECO:0007669"/>
    <property type="project" value="InterPro"/>
</dbReference>
<gene>
    <name evidence="13" type="ORF">ENP13_00330</name>
</gene>
<evidence type="ECO:0000256" key="6">
    <source>
        <dbReference type="ARBA" id="ARBA00022695"/>
    </source>
</evidence>
<dbReference type="InterPro" id="IPR022634">
    <property type="entry name" value="DNA_polIII_beta_N"/>
</dbReference>
<sequence>MAVRLTVSRDTLADALTIAERAAAARDTLPVLSGVRLVAENGQLRICATDLELGAWLQVPAAVLSPGDRVVEQYELALPADLPPGTYRLVAGLYELSTLVRLPARSTDGRHLVNEVPLGEVRVAP</sequence>
<dbReference type="Pfam" id="PF00712">
    <property type="entry name" value="DNA_pol3_beta"/>
    <property type="match status" value="1"/>
</dbReference>
<dbReference type="AlphaFoldDB" id="A0A7C3AQP7"/>
<dbReference type="GO" id="GO:0005737">
    <property type="term" value="C:cytoplasm"/>
    <property type="evidence" value="ECO:0007669"/>
    <property type="project" value="UniProtKB-SubCell"/>
</dbReference>
<reference evidence="13" key="1">
    <citation type="journal article" date="2020" name="mSystems">
        <title>Genome- and Community-Level Interaction Insights into Carbon Utilization and Element Cycling Functions of Hydrothermarchaeota in Hydrothermal Sediment.</title>
        <authorList>
            <person name="Zhou Z."/>
            <person name="Liu Y."/>
            <person name="Xu W."/>
            <person name="Pan J."/>
            <person name="Luo Z.H."/>
            <person name="Li M."/>
        </authorList>
    </citation>
    <scope>NUCLEOTIDE SEQUENCE [LARGE SCALE GENOMIC DNA]</scope>
    <source>
        <strain evidence="13">SpSt-192</strain>
    </source>
</reference>
<evidence type="ECO:0000256" key="9">
    <source>
        <dbReference type="ARBA" id="ARBA00023125"/>
    </source>
</evidence>
<dbReference type="InterPro" id="IPR001001">
    <property type="entry name" value="DNA_polIII_beta"/>
</dbReference>
<evidence type="ECO:0000313" key="13">
    <source>
        <dbReference type="EMBL" id="HEX69682.1"/>
    </source>
</evidence>
<dbReference type="EMBL" id="DSID01000027">
    <property type="protein sequence ID" value="HEX69682.1"/>
    <property type="molecule type" value="Genomic_DNA"/>
</dbReference>
<evidence type="ECO:0000256" key="4">
    <source>
        <dbReference type="ARBA" id="ARBA00022490"/>
    </source>
</evidence>
<comment type="similarity">
    <text evidence="2">Belongs to the beta sliding clamp family.</text>
</comment>
<dbReference type="PANTHER" id="PTHR30478">
    <property type="entry name" value="DNA POLYMERASE III SUBUNIT BETA"/>
    <property type="match status" value="1"/>
</dbReference>
<dbReference type="PANTHER" id="PTHR30478:SF0">
    <property type="entry name" value="BETA SLIDING CLAMP"/>
    <property type="match status" value="1"/>
</dbReference>